<dbReference type="GO" id="GO:0034088">
    <property type="term" value="P:maintenance of mitotic sister chromatid cohesion"/>
    <property type="evidence" value="ECO:0007669"/>
    <property type="project" value="TreeGrafter"/>
</dbReference>
<keyword evidence="2" id="KW-0235">DNA replication</keyword>
<dbReference type="PANTHER" id="PTHR13395:SF6">
    <property type="entry name" value="SISTER CHROMATID COHESION PROTEIN DCC1"/>
    <property type="match status" value="1"/>
</dbReference>
<organism evidence="3 4">
    <name type="scientific">Sungouiella intermedia</name>
    <dbReference type="NCBI Taxonomy" id="45354"/>
    <lineage>
        <taxon>Eukaryota</taxon>
        <taxon>Fungi</taxon>
        <taxon>Dikarya</taxon>
        <taxon>Ascomycota</taxon>
        <taxon>Saccharomycotina</taxon>
        <taxon>Pichiomycetes</taxon>
        <taxon>Metschnikowiaceae</taxon>
        <taxon>Sungouiella</taxon>
    </lineage>
</organism>
<comment type="similarity">
    <text evidence="1">Belongs to the DCC1 family.</text>
</comment>
<evidence type="ECO:0000256" key="1">
    <source>
        <dbReference type="ARBA" id="ARBA00007017"/>
    </source>
</evidence>
<dbReference type="GO" id="GO:0000775">
    <property type="term" value="C:chromosome, centromeric region"/>
    <property type="evidence" value="ECO:0007669"/>
    <property type="project" value="TreeGrafter"/>
</dbReference>
<dbReference type="EMBL" id="LT635760">
    <property type="protein sequence ID" value="SGZ56120.1"/>
    <property type="molecule type" value="Genomic_DNA"/>
</dbReference>
<dbReference type="AlphaFoldDB" id="A0A1L0DJK9"/>
<protein>
    <submittedName>
        <fullName evidence="3">CIC11C00000000434</fullName>
    </submittedName>
</protein>
<keyword evidence="4" id="KW-1185">Reference proteome</keyword>
<evidence type="ECO:0000313" key="4">
    <source>
        <dbReference type="Proteomes" id="UP000182334"/>
    </source>
</evidence>
<reference evidence="3 4" key="1">
    <citation type="submission" date="2016-10" db="EMBL/GenBank/DDBJ databases">
        <authorList>
            <person name="de Groot N.N."/>
        </authorList>
    </citation>
    <scope>NUCLEOTIDE SEQUENCE [LARGE SCALE GENOMIC DNA]</scope>
    <source>
        <strain evidence="3 4">CBS 141442</strain>
    </source>
</reference>
<gene>
    <name evidence="3" type="ORF">SAMEA4029010_CIC11G00000000434</name>
</gene>
<dbReference type="GO" id="GO:0000785">
    <property type="term" value="C:chromatin"/>
    <property type="evidence" value="ECO:0007669"/>
    <property type="project" value="TreeGrafter"/>
</dbReference>
<dbReference type="InterPro" id="IPR019128">
    <property type="entry name" value="Dcc1"/>
</dbReference>
<evidence type="ECO:0000313" key="3">
    <source>
        <dbReference type="EMBL" id="SGZ56120.1"/>
    </source>
</evidence>
<dbReference type="GO" id="GO:0031390">
    <property type="term" value="C:Ctf18 RFC-like complex"/>
    <property type="evidence" value="ECO:0007669"/>
    <property type="project" value="InterPro"/>
</dbReference>
<proteinExistence type="inferred from homology"/>
<dbReference type="STRING" id="45354.A0A1L0DJK9"/>
<dbReference type="PANTHER" id="PTHR13395">
    <property type="entry name" value="SISTER CHROMATID COHESION PROTEIN DCC1-RELATED"/>
    <property type="match status" value="1"/>
</dbReference>
<dbReference type="Proteomes" id="UP000182334">
    <property type="component" value="Chromosome V"/>
</dbReference>
<accession>A0A1L0DJK9</accession>
<dbReference type="OrthoDB" id="276989at2759"/>
<sequence>MSFQVFNQISAPQDHVYKLVQLPPDLVAYMKDSPQKPLHFKSPASSNNHLVLCTDDSTYTVRQVNHSNTVLLVNDMSVNKYGKKMVGLNENSTSPDSKNTLLAIGLSTYQYQLTSTPGYIDSKDIPIYDGRSKVDVFKTVDQVRNDSPIAVSAFFPAWYRIRGCDINGLAVILAPEFVTEVLHTLISILIAQKLDNFTLQDIEERAKDQNSNYTKDILVTVTENFCERKDGMLQLQKPAIAQWFGIETLKSCLQALPDKELLLKWKSSLPPFFNVLLDLSLLHGYYCRPTVGKIRYLPRDSLAGDIQTRVKEMFLIVKEWDFDEFLPYVTEFIPSTKKPDAVILKFARKKRVGKKFVVCPR</sequence>
<dbReference type="Pfam" id="PF09724">
    <property type="entry name" value="Dcc1"/>
    <property type="match status" value="1"/>
</dbReference>
<name>A0A1L0DJK9_9ASCO</name>
<dbReference type="GO" id="GO:0006260">
    <property type="term" value="P:DNA replication"/>
    <property type="evidence" value="ECO:0007669"/>
    <property type="project" value="UniProtKB-KW"/>
</dbReference>
<evidence type="ECO:0000256" key="2">
    <source>
        <dbReference type="ARBA" id="ARBA00022705"/>
    </source>
</evidence>